<organism evidence="14 15">
    <name type="scientific">Saccharomyces cerevisiae x Saccharomyces kudriavzevii (strain VIN7)</name>
    <name type="common">Yeast</name>
    <dbReference type="NCBI Taxonomy" id="1095631"/>
    <lineage>
        <taxon>Eukaryota</taxon>
        <taxon>Fungi</taxon>
        <taxon>Dikarya</taxon>
        <taxon>Ascomycota</taxon>
        <taxon>Saccharomycotina</taxon>
        <taxon>Saccharomycetes</taxon>
        <taxon>Saccharomycetales</taxon>
        <taxon>Saccharomycetaceae</taxon>
        <taxon>Saccharomyces</taxon>
    </lineage>
</organism>
<evidence type="ECO:0000256" key="11">
    <source>
        <dbReference type="ARBA" id="ARBA00029488"/>
    </source>
</evidence>
<evidence type="ECO:0000256" key="1">
    <source>
        <dbReference type="ARBA" id="ARBA00004173"/>
    </source>
</evidence>
<dbReference type="InterPro" id="IPR012337">
    <property type="entry name" value="RNaseH-like_sf"/>
</dbReference>
<comment type="caution">
    <text evidence="14">The sequence shown here is derived from an EMBL/GenBank/DDBJ whole genome shotgun (WGS) entry which is preliminary data.</text>
</comment>
<keyword evidence="8" id="KW-0809">Transit peptide</keyword>
<dbReference type="GO" id="GO:0005739">
    <property type="term" value="C:mitochondrion"/>
    <property type="evidence" value="ECO:0007669"/>
    <property type="project" value="UniProtKB-SubCell"/>
</dbReference>
<feature type="domain" description="Mitochondrial resolvase Ydc2 catalytic" evidence="13">
    <location>
        <begin position="128"/>
        <end position="374"/>
    </location>
</feature>
<keyword evidence="7" id="KW-0460">Magnesium</keyword>
<dbReference type="EC" id="3.1.21.10" evidence="11"/>
<evidence type="ECO:0000256" key="12">
    <source>
        <dbReference type="ARBA" id="ARBA00074320"/>
    </source>
</evidence>
<comment type="subcellular location">
    <subcellularLocation>
        <location evidence="1">Mitochondrion</location>
    </subcellularLocation>
</comment>
<keyword evidence="9" id="KW-0496">Mitochondrion</keyword>
<sequence>MTSKLFLKIQKMDGIRLNFFGLSVLFSFFCFNWRFHICLSIAYNEGLRLYSIKLKKDSNMSTAQKAKILQLIDSCCQNAKSTQLKSLSFVIGAVNGTTKEAKRTYIQEQCEFLEKLRQQKIREGRINILSMDAGVSNFAFSKMQLLNNDPLPKVLDWQKINLEEKFFQNLKKLSLNPAETSELVFNLTEYLFESMPIPDMFTIERQRTRTMSSRHILDPILKVNILEQILFSNLENKMKYTNKIPNTSKLRYMVCSSDPHRMTSYWCIPREETPTSSKKLKSNKHSKDSRIKLVKKILSTSILEGNSTSSTKLVEFIGVWNNRIRNALTKKKSFKLCDILEIQDNSGVRKDDDLADSFLHCLSWMEWLKNYESITELLNSKTLVKTQFGQVFEFCENKVQKLKFLQNTYNND</sequence>
<evidence type="ECO:0000313" key="15">
    <source>
        <dbReference type="Proteomes" id="UP000009009"/>
    </source>
</evidence>
<keyword evidence="15" id="KW-1185">Reference proteome</keyword>
<dbReference type="HOGENOM" id="CLU_055501_0_0_1"/>
<proteinExistence type="predicted"/>
<dbReference type="InterPro" id="IPR036397">
    <property type="entry name" value="RNaseH_sf"/>
</dbReference>
<dbReference type="AlphaFoldDB" id="H0GJB6"/>
<evidence type="ECO:0000256" key="3">
    <source>
        <dbReference type="ARBA" id="ARBA00022722"/>
    </source>
</evidence>
<accession>H0GJB6</accession>
<dbReference type="EMBL" id="AGVY01000038">
    <property type="protein sequence ID" value="EHN06169.1"/>
    <property type="molecule type" value="Genomic_DNA"/>
</dbReference>
<name>H0GJB6_SACCK</name>
<comment type="catalytic activity">
    <reaction evidence="10">
        <text>Endonucleolytic cleavage at a junction such as a reciprocal single-stranded crossover between two homologous DNA duplexes (Holliday junction).</text>
        <dbReference type="EC" id="3.1.21.10"/>
    </reaction>
</comment>
<dbReference type="OrthoDB" id="5552842at2759"/>
<protein>
    <recommendedName>
        <fullName evidence="12">Cruciform cutting endonuclease 1, mitochondrial</fullName>
        <ecNumber evidence="11">3.1.21.10</ecNumber>
    </recommendedName>
</protein>
<evidence type="ECO:0000256" key="6">
    <source>
        <dbReference type="ARBA" id="ARBA00022801"/>
    </source>
</evidence>
<evidence type="ECO:0000256" key="7">
    <source>
        <dbReference type="ARBA" id="ARBA00022842"/>
    </source>
</evidence>
<evidence type="ECO:0000256" key="4">
    <source>
        <dbReference type="ARBA" id="ARBA00022723"/>
    </source>
</evidence>
<dbReference type="FunFam" id="3.30.420.10:FF:000160">
    <property type="entry name" value="Cruciform cutting endonuclease"/>
    <property type="match status" value="1"/>
</dbReference>
<keyword evidence="3" id="KW-0540">Nuclease</keyword>
<dbReference type="InterPro" id="IPR039197">
    <property type="entry name" value="Mrs1/Cce1"/>
</dbReference>
<dbReference type="GO" id="GO:0008821">
    <property type="term" value="F:crossover junction DNA endonuclease activity"/>
    <property type="evidence" value="ECO:0007669"/>
    <property type="project" value="UniProtKB-EC"/>
</dbReference>
<dbReference type="PANTHER" id="PTHR28072">
    <property type="entry name" value="CRUCIFORM CUTTING ENDONUCLEASE 1, MITOCHONDRIAL-RELATED"/>
    <property type="match status" value="1"/>
</dbReference>
<comment type="subunit">
    <text evidence="2">Homodimer.</text>
</comment>
<evidence type="ECO:0000256" key="9">
    <source>
        <dbReference type="ARBA" id="ARBA00023128"/>
    </source>
</evidence>
<dbReference type="GO" id="GO:0000402">
    <property type="term" value="F:crossed form four-way junction DNA binding"/>
    <property type="evidence" value="ECO:0007669"/>
    <property type="project" value="TreeGrafter"/>
</dbReference>
<evidence type="ECO:0000256" key="5">
    <source>
        <dbReference type="ARBA" id="ARBA00022759"/>
    </source>
</evidence>
<dbReference type="GO" id="GO:0000403">
    <property type="term" value="F:Y-form DNA binding"/>
    <property type="evidence" value="ECO:0007669"/>
    <property type="project" value="TreeGrafter"/>
</dbReference>
<dbReference type="CDD" id="cd16963">
    <property type="entry name" value="CCE1"/>
    <property type="match status" value="1"/>
</dbReference>
<evidence type="ECO:0000313" key="14">
    <source>
        <dbReference type="EMBL" id="EHN06169.1"/>
    </source>
</evidence>
<dbReference type="Gene3D" id="3.30.420.10">
    <property type="entry name" value="Ribonuclease H-like superfamily/Ribonuclease H"/>
    <property type="match status" value="1"/>
</dbReference>
<dbReference type="Pfam" id="PF09159">
    <property type="entry name" value="Ydc2-catalyt"/>
    <property type="match status" value="1"/>
</dbReference>
<keyword evidence="5" id="KW-0255">Endonuclease</keyword>
<evidence type="ECO:0000256" key="2">
    <source>
        <dbReference type="ARBA" id="ARBA00011738"/>
    </source>
</evidence>
<evidence type="ECO:0000256" key="10">
    <source>
        <dbReference type="ARBA" id="ARBA00029354"/>
    </source>
</evidence>
<reference evidence="14 15" key="1">
    <citation type="journal article" date="2012" name="FEMS Yeast Res.">
        <title>The genome sequence of the wine yeast VIN7 reveals an allotriploid hybrid genome with Saccharomyces cerevisiae and Saccharomyces kudriavzevii origins.</title>
        <authorList>
            <person name="Borneman A.R."/>
            <person name="Desany B.A."/>
            <person name="Riches D."/>
            <person name="Affourtit J.P."/>
            <person name="Forgan A.H."/>
            <person name="Pretorius I.S."/>
            <person name="Egholm M."/>
            <person name="Chambers P.J."/>
        </authorList>
    </citation>
    <scope>NUCLEOTIDE SEQUENCE [LARGE SCALE GENOMIC DNA]</scope>
    <source>
        <strain evidence="14 15">VIN7</strain>
    </source>
</reference>
<evidence type="ECO:0000256" key="8">
    <source>
        <dbReference type="ARBA" id="ARBA00022946"/>
    </source>
</evidence>
<gene>
    <name evidence="14" type="ORF">VIN7_2994</name>
</gene>
<evidence type="ECO:0000259" key="13">
    <source>
        <dbReference type="Pfam" id="PF09159"/>
    </source>
</evidence>
<keyword evidence="6" id="KW-0378">Hydrolase</keyword>
<dbReference type="Proteomes" id="UP000009009">
    <property type="component" value="Unassembled WGS sequence"/>
</dbReference>
<dbReference type="SUPFAM" id="SSF53098">
    <property type="entry name" value="Ribonuclease H-like"/>
    <property type="match status" value="1"/>
</dbReference>
<dbReference type="GO" id="GO:0046872">
    <property type="term" value="F:metal ion binding"/>
    <property type="evidence" value="ECO:0007669"/>
    <property type="project" value="UniProtKB-KW"/>
</dbReference>
<dbReference type="GO" id="GO:0070336">
    <property type="term" value="F:flap-structured DNA binding"/>
    <property type="evidence" value="ECO:0007669"/>
    <property type="project" value="TreeGrafter"/>
</dbReference>
<dbReference type="PhylomeDB" id="H0GJB6"/>
<dbReference type="PANTHER" id="PTHR28072:SF1">
    <property type="entry name" value="CRUCIFORM CUTTING ENDONUCLEASE 1, MITOCHONDRIAL-RELATED"/>
    <property type="match status" value="1"/>
</dbReference>
<keyword evidence="4" id="KW-0479">Metal-binding</keyword>
<dbReference type="InterPro" id="IPR015242">
    <property type="entry name" value="Ydc2_cat"/>
</dbReference>